<dbReference type="Proteomes" id="UP000177159">
    <property type="component" value="Unassembled WGS sequence"/>
</dbReference>
<dbReference type="Pfam" id="PF04350">
    <property type="entry name" value="PilO"/>
    <property type="match status" value="1"/>
</dbReference>
<name>A0A1F7GZE6_9BACT</name>
<gene>
    <name evidence="2" type="ORF">A3C24_02210</name>
</gene>
<dbReference type="InterPro" id="IPR014717">
    <property type="entry name" value="Transl_elong_EF1B/ribsomal_bS6"/>
</dbReference>
<dbReference type="Gene3D" id="3.30.70.60">
    <property type="match status" value="1"/>
</dbReference>
<dbReference type="GO" id="GO:0043683">
    <property type="term" value="P:type IV pilus assembly"/>
    <property type="evidence" value="ECO:0007669"/>
    <property type="project" value="InterPro"/>
</dbReference>
<evidence type="ECO:0000256" key="1">
    <source>
        <dbReference type="SAM" id="Phobius"/>
    </source>
</evidence>
<dbReference type="EMBL" id="MFZM01000009">
    <property type="protein sequence ID" value="OGK24331.1"/>
    <property type="molecule type" value="Genomic_DNA"/>
</dbReference>
<proteinExistence type="predicted"/>
<organism evidence="2 3">
    <name type="scientific">Candidatus Roizmanbacteria bacterium RIFCSPHIGHO2_02_FULL_37_24</name>
    <dbReference type="NCBI Taxonomy" id="1802037"/>
    <lineage>
        <taxon>Bacteria</taxon>
        <taxon>Candidatus Roizmaniibacteriota</taxon>
    </lineage>
</organism>
<evidence type="ECO:0000313" key="2">
    <source>
        <dbReference type="EMBL" id="OGK24331.1"/>
    </source>
</evidence>
<evidence type="ECO:0000313" key="3">
    <source>
        <dbReference type="Proteomes" id="UP000177159"/>
    </source>
</evidence>
<keyword evidence="1" id="KW-1133">Transmembrane helix</keyword>
<dbReference type="GO" id="GO:0043107">
    <property type="term" value="P:type IV pilus-dependent motility"/>
    <property type="evidence" value="ECO:0007669"/>
    <property type="project" value="InterPro"/>
</dbReference>
<keyword evidence="1" id="KW-0472">Membrane</keyword>
<sequence>MLKKGDSLKEVIKQSEVRDYTYAVLFFLVSSFFAFFVIRPVLSIAVALQKEAEELKVINETYERNISNVLKIQSDLESIRSRKYILGESLPVKPNLNVIIQDIRRSAAEEGITVLSLSVAGIELKGEVNEPGIQPQIIEAKIDIQADYNQLNRFIHNIVNQRRIKTISSLKIDRGKVIGGEQEVKLKLIMNIETYYLPELATTL</sequence>
<accession>A0A1F7GZE6</accession>
<dbReference type="InterPro" id="IPR007445">
    <property type="entry name" value="PilO"/>
</dbReference>
<dbReference type="AlphaFoldDB" id="A0A1F7GZE6"/>
<reference evidence="2 3" key="1">
    <citation type="journal article" date="2016" name="Nat. Commun.">
        <title>Thousands of microbial genomes shed light on interconnected biogeochemical processes in an aquifer system.</title>
        <authorList>
            <person name="Anantharaman K."/>
            <person name="Brown C.T."/>
            <person name="Hug L.A."/>
            <person name="Sharon I."/>
            <person name="Castelle C.J."/>
            <person name="Probst A.J."/>
            <person name="Thomas B.C."/>
            <person name="Singh A."/>
            <person name="Wilkins M.J."/>
            <person name="Karaoz U."/>
            <person name="Brodie E.L."/>
            <person name="Williams K.H."/>
            <person name="Hubbard S.S."/>
            <person name="Banfield J.F."/>
        </authorList>
    </citation>
    <scope>NUCLEOTIDE SEQUENCE [LARGE SCALE GENOMIC DNA]</scope>
</reference>
<keyword evidence="1" id="KW-0812">Transmembrane</keyword>
<protein>
    <submittedName>
        <fullName evidence="2">Uncharacterized protein</fullName>
    </submittedName>
</protein>
<comment type="caution">
    <text evidence="2">The sequence shown here is derived from an EMBL/GenBank/DDBJ whole genome shotgun (WGS) entry which is preliminary data.</text>
</comment>
<feature type="transmembrane region" description="Helical" evidence="1">
    <location>
        <begin position="20"/>
        <end position="42"/>
    </location>
</feature>